<evidence type="ECO:0000259" key="6">
    <source>
        <dbReference type="Pfam" id="PF19308"/>
    </source>
</evidence>
<accession>A0A285HZG3</accession>
<dbReference type="NCBIfam" id="TIGR01877">
    <property type="entry name" value="cas_cas6"/>
    <property type="match status" value="1"/>
</dbReference>
<dbReference type="InterPro" id="IPR010156">
    <property type="entry name" value="CRISPR-assoc_prot_Cas6"/>
</dbReference>
<name>A0A285HZG3_9FIRM</name>
<organism evidence="7 8">
    <name type="scientific">Orenia metallireducens</name>
    <dbReference type="NCBI Taxonomy" id="1413210"/>
    <lineage>
        <taxon>Bacteria</taxon>
        <taxon>Bacillati</taxon>
        <taxon>Bacillota</taxon>
        <taxon>Clostridia</taxon>
        <taxon>Halanaerobiales</taxon>
        <taxon>Halobacteroidaceae</taxon>
        <taxon>Orenia</taxon>
    </lineage>
</organism>
<keyword evidence="3" id="KW-0378">Hydrolase</keyword>
<dbReference type="EMBL" id="OBDZ01000028">
    <property type="protein sequence ID" value="SNY41115.1"/>
    <property type="molecule type" value="Genomic_DNA"/>
</dbReference>
<dbReference type="Pfam" id="PF19308">
    <property type="entry name" value="CRISPR_Cas6_N"/>
    <property type="match status" value="1"/>
</dbReference>
<keyword evidence="1" id="KW-0540">Nuclease</keyword>
<dbReference type="AlphaFoldDB" id="A0A285HZG3"/>
<feature type="domain" description="CRISPR-associated protein Cas6 C-terminal" evidence="5">
    <location>
        <begin position="145"/>
        <end position="259"/>
    </location>
</feature>
<gene>
    <name evidence="7" type="ORF">SAMN06265827_1285</name>
</gene>
<dbReference type="GO" id="GO:0004519">
    <property type="term" value="F:endonuclease activity"/>
    <property type="evidence" value="ECO:0007669"/>
    <property type="project" value="UniProtKB-KW"/>
</dbReference>
<keyword evidence="2" id="KW-0255">Endonuclease</keyword>
<keyword evidence="8" id="KW-1185">Reference proteome</keyword>
<evidence type="ECO:0000256" key="4">
    <source>
        <dbReference type="ARBA" id="ARBA00023118"/>
    </source>
</evidence>
<dbReference type="InterPro" id="IPR019267">
    <property type="entry name" value="CRISPR-assoc_Cas6_C"/>
</dbReference>
<protein>
    <submittedName>
        <fullName evidence="7">CRISPR-associated protein, Cas6 family</fullName>
    </submittedName>
</protein>
<keyword evidence="4" id="KW-0051">Antiviral defense</keyword>
<dbReference type="Gene3D" id="3.30.70.1900">
    <property type="match status" value="1"/>
</dbReference>
<sequence>MFYSVIVRFYAKRDIYFSYYPAESWHGMLFKMLRKQDKDKTTILHDEYEGKPFTISPILPYLRWRKDKKYLKGGKKYFVRITFLEEQWYHLFMEYFLYQREKLELNGRELEIIEVLTNAKEDKRCNAISGEELWDNSRINRKIKLKFHSTTSFRVDEKHVIFPQGEFLFNSLLSKWKEYGDKELVVNSQDFGKINISRYKLESAMEQFKDYPIKGFRGYCEYELEAILSDKKVKEINLLSDFAFYSGVGYKTTMGLGQVARIR</sequence>
<dbReference type="Gene3D" id="3.30.70.1890">
    <property type="match status" value="1"/>
</dbReference>
<dbReference type="CDD" id="cd21141">
    <property type="entry name" value="Cas6_III-like"/>
    <property type="match status" value="1"/>
</dbReference>
<evidence type="ECO:0000313" key="8">
    <source>
        <dbReference type="Proteomes" id="UP000219573"/>
    </source>
</evidence>
<dbReference type="RefSeq" id="WP_097019017.1">
    <property type="nucleotide sequence ID" value="NZ_OBDZ01000028.1"/>
</dbReference>
<dbReference type="InterPro" id="IPR045747">
    <property type="entry name" value="CRISPR-assoc_prot_Cas6_N_sf"/>
</dbReference>
<dbReference type="InterPro" id="IPR045648">
    <property type="entry name" value="CRISPR-assoc_Cas6-like_N"/>
</dbReference>
<evidence type="ECO:0000313" key="7">
    <source>
        <dbReference type="EMBL" id="SNY41115.1"/>
    </source>
</evidence>
<dbReference type="Proteomes" id="UP000219573">
    <property type="component" value="Unassembled WGS sequence"/>
</dbReference>
<dbReference type="GO" id="GO:0051607">
    <property type="term" value="P:defense response to virus"/>
    <property type="evidence" value="ECO:0007669"/>
    <property type="project" value="UniProtKB-KW"/>
</dbReference>
<proteinExistence type="predicted"/>
<evidence type="ECO:0000256" key="3">
    <source>
        <dbReference type="ARBA" id="ARBA00022801"/>
    </source>
</evidence>
<evidence type="ECO:0000259" key="5">
    <source>
        <dbReference type="Pfam" id="PF10040"/>
    </source>
</evidence>
<evidence type="ECO:0000256" key="1">
    <source>
        <dbReference type="ARBA" id="ARBA00022722"/>
    </source>
</evidence>
<reference evidence="8" key="1">
    <citation type="submission" date="2017-09" db="EMBL/GenBank/DDBJ databases">
        <authorList>
            <person name="Varghese N."/>
            <person name="Submissions S."/>
        </authorList>
    </citation>
    <scope>NUCLEOTIDE SEQUENCE [LARGE SCALE GENOMIC DNA]</scope>
    <source>
        <strain evidence="8">MSL47</strain>
    </source>
</reference>
<evidence type="ECO:0000256" key="2">
    <source>
        <dbReference type="ARBA" id="ARBA00022759"/>
    </source>
</evidence>
<dbReference type="GO" id="GO:0016788">
    <property type="term" value="F:hydrolase activity, acting on ester bonds"/>
    <property type="evidence" value="ECO:0007669"/>
    <property type="project" value="InterPro"/>
</dbReference>
<feature type="domain" description="CRISPR-associated protein Cas6-like N-terminal" evidence="6">
    <location>
        <begin position="1"/>
        <end position="134"/>
    </location>
</feature>
<dbReference type="Pfam" id="PF10040">
    <property type="entry name" value="CRISPR_Cas6"/>
    <property type="match status" value="1"/>
</dbReference>